<evidence type="ECO:0000313" key="1">
    <source>
        <dbReference type="EMBL" id="TDR51728.1"/>
    </source>
</evidence>
<comment type="caution">
    <text evidence="1">The sequence shown here is derived from an EMBL/GenBank/DDBJ whole genome shotgun (WGS) entry which is preliminary data.</text>
</comment>
<dbReference type="Proteomes" id="UP000295558">
    <property type="component" value="Unassembled WGS sequence"/>
</dbReference>
<name>A0A4R6ZHN4_9LIST</name>
<dbReference type="RefSeq" id="WP_036071976.1">
    <property type="nucleotide sequence ID" value="NZ_SNZK01000011.1"/>
</dbReference>
<dbReference type="Pfam" id="PF05135">
    <property type="entry name" value="Phage_connect_1"/>
    <property type="match status" value="1"/>
</dbReference>
<dbReference type="OrthoDB" id="2362564at2"/>
<sequence>MTVSDELLQEVKDYLRITWDDTTEDKRLKNIINRVGAYMERVTGTSFTFVEEDEAKQLLFDGTRYAHNNAFEYFQENFLGQIQSLQFKVAVADAESQP</sequence>
<protein>
    <submittedName>
        <fullName evidence="1">Gp6-like head-tail connector protein</fullName>
    </submittedName>
</protein>
<evidence type="ECO:0000313" key="2">
    <source>
        <dbReference type="Proteomes" id="UP000295558"/>
    </source>
</evidence>
<keyword evidence="2" id="KW-1185">Reference proteome</keyword>
<dbReference type="AlphaFoldDB" id="A0A4R6ZHN4"/>
<dbReference type="STRING" id="1265846.PROCOU_11173"/>
<reference evidence="1 2" key="1">
    <citation type="submission" date="2019-03" db="EMBL/GenBank/DDBJ databases">
        <title>Genomic Encyclopedia of Type Strains, Phase III (KMG-III): the genomes of soil and plant-associated and newly described type strains.</title>
        <authorList>
            <person name="Whitman W."/>
        </authorList>
    </citation>
    <scope>NUCLEOTIDE SEQUENCE [LARGE SCALE GENOMIC DNA]</scope>
    <source>
        <strain evidence="1 2">CECT 7972</strain>
    </source>
</reference>
<gene>
    <name evidence="1" type="ORF">DFP96_11134</name>
</gene>
<accession>A0A4R6ZHN4</accession>
<organism evidence="1 2">
    <name type="scientific">Listeria rocourtiae</name>
    <dbReference type="NCBI Taxonomy" id="647910"/>
    <lineage>
        <taxon>Bacteria</taxon>
        <taxon>Bacillati</taxon>
        <taxon>Bacillota</taxon>
        <taxon>Bacilli</taxon>
        <taxon>Bacillales</taxon>
        <taxon>Listeriaceae</taxon>
        <taxon>Listeria</taxon>
    </lineage>
</organism>
<proteinExistence type="predicted"/>
<dbReference type="InterPro" id="IPR021146">
    <property type="entry name" value="Phage_gp6-like_head-tail"/>
</dbReference>
<dbReference type="EMBL" id="SNZK01000011">
    <property type="protein sequence ID" value="TDR51728.1"/>
    <property type="molecule type" value="Genomic_DNA"/>
</dbReference>